<dbReference type="EMBL" id="CADCWJ010000136">
    <property type="protein sequence ID" value="CAA9546823.1"/>
    <property type="molecule type" value="Genomic_DNA"/>
</dbReference>
<evidence type="ECO:0000256" key="1">
    <source>
        <dbReference type="SAM" id="Phobius"/>
    </source>
</evidence>
<keyword evidence="1" id="KW-0472">Membrane</keyword>
<accession>A0A6J4UD93</accession>
<feature type="transmembrane region" description="Helical" evidence="1">
    <location>
        <begin position="24"/>
        <end position="45"/>
    </location>
</feature>
<evidence type="ECO:0000313" key="2">
    <source>
        <dbReference type="EMBL" id="CAA9546823.1"/>
    </source>
</evidence>
<feature type="transmembrane region" description="Helical" evidence="1">
    <location>
        <begin position="65"/>
        <end position="85"/>
    </location>
</feature>
<keyword evidence="1" id="KW-1133">Transmembrane helix</keyword>
<organism evidence="2">
    <name type="scientific">uncultured Thermomicrobiales bacterium</name>
    <dbReference type="NCBI Taxonomy" id="1645740"/>
    <lineage>
        <taxon>Bacteria</taxon>
        <taxon>Pseudomonadati</taxon>
        <taxon>Thermomicrobiota</taxon>
        <taxon>Thermomicrobia</taxon>
        <taxon>Thermomicrobiales</taxon>
        <taxon>environmental samples</taxon>
    </lineage>
</organism>
<gene>
    <name evidence="2" type="ORF">AVDCRST_MAG87-537</name>
</gene>
<protein>
    <submittedName>
        <fullName evidence="2">Uncharacterized protein</fullName>
    </submittedName>
</protein>
<reference evidence="2" key="1">
    <citation type="submission" date="2020-02" db="EMBL/GenBank/DDBJ databases">
        <authorList>
            <person name="Meier V. D."/>
        </authorList>
    </citation>
    <scope>NUCLEOTIDE SEQUENCE</scope>
    <source>
        <strain evidence="2">AVDCRST_MAG87</strain>
    </source>
</reference>
<keyword evidence="1" id="KW-0812">Transmembrane</keyword>
<proteinExistence type="predicted"/>
<sequence length="126" mass="13783">MDKDKDQQLAELSRRVEQLERGQGFWATTMSSTLATVLGGILLIAGGALWRNPDLFDWVTVSRVLSTGLVVSGVVSLLAGAYTAIQISKHGWSEWDRRTRFAFGAFVVIEIGTVWLVGLFALVGLD</sequence>
<feature type="transmembrane region" description="Helical" evidence="1">
    <location>
        <begin position="101"/>
        <end position="125"/>
    </location>
</feature>
<name>A0A6J4UD93_9BACT</name>
<dbReference type="AlphaFoldDB" id="A0A6J4UD93"/>